<evidence type="ECO:0000256" key="1">
    <source>
        <dbReference type="ARBA" id="ARBA00010520"/>
    </source>
</evidence>
<comment type="caution">
    <text evidence="4">The sequence shown here is derived from an EMBL/GenBank/DDBJ whole genome shotgun (WGS) entry which is preliminary data.</text>
</comment>
<dbReference type="OrthoDB" id="5949865at2759"/>
<dbReference type="InterPro" id="IPR006760">
    <property type="entry name" value="Endosulphine"/>
</dbReference>
<feature type="region of interest" description="Disordered" evidence="3">
    <location>
        <begin position="202"/>
        <end position="225"/>
    </location>
</feature>
<reference evidence="4" key="1">
    <citation type="submission" date="2020-10" db="EMBL/GenBank/DDBJ databases">
        <authorList>
            <person name="Han B."/>
            <person name="Lu T."/>
            <person name="Zhao Q."/>
            <person name="Huang X."/>
            <person name="Zhao Y."/>
        </authorList>
    </citation>
    <scope>NUCLEOTIDE SEQUENCE</scope>
</reference>
<dbReference type="Pfam" id="PF04667">
    <property type="entry name" value="Endosulfine"/>
    <property type="match status" value="1"/>
</dbReference>
<protein>
    <submittedName>
        <fullName evidence="4">Uncharacterized protein</fullName>
    </submittedName>
</protein>
<feature type="compositionally biased region" description="Polar residues" evidence="3">
    <location>
        <begin position="18"/>
        <end position="28"/>
    </location>
</feature>
<evidence type="ECO:0000256" key="2">
    <source>
        <dbReference type="RuleBase" id="RU363120"/>
    </source>
</evidence>
<gene>
    <name evidence="4" type="ORF">NCGR_LOCUS51256</name>
</gene>
<keyword evidence="5" id="KW-1185">Reference proteome</keyword>
<feature type="region of interest" description="Disordered" evidence="3">
    <location>
        <begin position="1"/>
        <end position="28"/>
    </location>
</feature>
<evidence type="ECO:0000256" key="3">
    <source>
        <dbReference type="SAM" id="MobiDB-lite"/>
    </source>
</evidence>
<name>A0A811RD58_9POAL</name>
<dbReference type="PANTHER" id="PTHR34804:SF8">
    <property type="entry name" value="NEGATIVELY LIGHT-REGULATED PROTEIN"/>
    <property type="match status" value="1"/>
</dbReference>
<organism evidence="4 5">
    <name type="scientific">Miscanthus lutarioriparius</name>
    <dbReference type="NCBI Taxonomy" id="422564"/>
    <lineage>
        <taxon>Eukaryota</taxon>
        <taxon>Viridiplantae</taxon>
        <taxon>Streptophyta</taxon>
        <taxon>Embryophyta</taxon>
        <taxon>Tracheophyta</taxon>
        <taxon>Spermatophyta</taxon>
        <taxon>Magnoliopsida</taxon>
        <taxon>Liliopsida</taxon>
        <taxon>Poales</taxon>
        <taxon>Poaceae</taxon>
        <taxon>PACMAD clade</taxon>
        <taxon>Panicoideae</taxon>
        <taxon>Andropogonodae</taxon>
        <taxon>Andropogoneae</taxon>
        <taxon>Saccharinae</taxon>
        <taxon>Miscanthus</taxon>
    </lineage>
</organism>
<sequence length="225" mass="24606">MAGIDTVEEDDEVELGNACSQQRRTSSAATADPAWDDLIPIGSKLGIELYAVEITPAGDLLVLDSINSNIYRVQLPLSPCRKEFTKLSTSIWIYHHQQEKQNTSWWKSKSSSSLGFGASWSFSCQTKQESSATICSTVASFRAPLNISSVNAFVEKKFGGMVPKKPLISKDQERAYFDSADWVLGKQAANSGNAQAATAIESLKPKLKRTPHHQLPPRKPTCASS</sequence>
<evidence type="ECO:0000313" key="5">
    <source>
        <dbReference type="Proteomes" id="UP000604825"/>
    </source>
</evidence>
<dbReference type="PANTHER" id="PTHR34804">
    <property type="entry name" value="CAMP-REGULATED PHOSPHOPROTEIN 19-RELATED PROTEIN"/>
    <property type="match status" value="1"/>
</dbReference>
<dbReference type="AlphaFoldDB" id="A0A811RD58"/>
<feature type="compositionally biased region" description="Acidic residues" evidence="3">
    <location>
        <begin position="1"/>
        <end position="14"/>
    </location>
</feature>
<feature type="compositionally biased region" description="Basic residues" evidence="3">
    <location>
        <begin position="205"/>
        <end position="216"/>
    </location>
</feature>
<accession>A0A811RD58</accession>
<dbReference type="EMBL" id="CAJGYO010000014">
    <property type="protein sequence ID" value="CAD6267951.1"/>
    <property type="molecule type" value="Genomic_DNA"/>
</dbReference>
<dbReference type="Proteomes" id="UP000604825">
    <property type="component" value="Unassembled WGS sequence"/>
</dbReference>
<comment type="similarity">
    <text evidence="1 2">Belongs to the endosulfine family.</text>
</comment>
<evidence type="ECO:0000313" key="4">
    <source>
        <dbReference type="EMBL" id="CAD6267951.1"/>
    </source>
</evidence>
<proteinExistence type="inferred from homology"/>